<sequence length="60" mass="6766">MDFAIVSSAFLCLERYEPVQLVLTVMQLVVRFRSQRAGKTLSQRQSFASAHPVKPGIDNK</sequence>
<proteinExistence type="predicted"/>
<keyword evidence="2" id="KW-1185">Reference proteome</keyword>
<accession>A0A182FM05</accession>
<evidence type="ECO:0000313" key="1">
    <source>
        <dbReference type="EnsemblMetazoa" id="AALB007564-PA"/>
    </source>
</evidence>
<organism evidence="1 2">
    <name type="scientific">Anopheles albimanus</name>
    <name type="common">New world malaria mosquito</name>
    <dbReference type="NCBI Taxonomy" id="7167"/>
    <lineage>
        <taxon>Eukaryota</taxon>
        <taxon>Metazoa</taxon>
        <taxon>Ecdysozoa</taxon>
        <taxon>Arthropoda</taxon>
        <taxon>Hexapoda</taxon>
        <taxon>Insecta</taxon>
        <taxon>Pterygota</taxon>
        <taxon>Neoptera</taxon>
        <taxon>Endopterygota</taxon>
        <taxon>Diptera</taxon>
        <taxon>Nematocera</taxon>
        <taxon>Culicoidea</taxon>
        <taxon>Culicidae</taxon>
        <taxon>Anophelinae</taxon>
        <taxon>Anopheles</taxon>
    </lineage>
</organism>
<reference evidence="2" key="1">
    <citation type="journal article" date="2017" name="G3 (Bethesda)">
        <title>The Physical Genome Mapping of Anopheles albimanus Corrected Scaffold Misassemblies and Identified Interarm Rearrangements in Genus Anopheles.</title>
        <authorList>
            <person name="Artemov G.N."/>
            <person name="Peery A.N."/>
            <person name="Jiang X."/>
            <person name="Tu Z."/>
            <person name="Stegniy V.N."/>
            <person name="Sharakhova M.V."/>
            <person name="Sharakhov I.V."/>
        </authorList>
    </citation>
    <scope>NUCLEOTIDE SEQUENCE [LARGE SCALE GENOMIC DNA]</scope>
    <source>
        <strain evidence="2">STECLA/ALBI9_A</strain>
    </source>
</reference>
<dbReference type="AlphaFoldDB" id="A0A182FM05"/>
<reference evidence="1" key="2">
    <citation type="submission" date="2022-08" db="UniProtKB">
        <authorList>
            <consortium name="EnsemblMetazoa"/>
        </authorList>
    </citation>
    <scope>IDENTIFICATION</scope>
    <source>
        <strain evidence="1">STECLA/ALBI9_A</strain>
    </source>
</reference>
<dbReference type="VEuPathDB" id="VectorBase:AALB007564"/>
<evidence type="ECO:0000313" key="2">
    <source>
        <dbReference type="Proteomes" id="UP000069272"/>
    </source>
</evidence>
<protein>
    <submittedName>
        <fullName evidence="1">Uncharacterized protein</fullName>
    </submittedName>
</protein>
<dbReference type="EnsemblMetazoa" id="AALB007564-RA">
    <property type="protein sequence ID" value="AALB007564-PA"/>
    <property type="gene ID" value="AALB007564"/>
</dbReference>
<dbReference type="Proteomes" id="UP000069272">
    <property type="component" value="Unassembled WGS sequence"/>
</dbReference>
<name>A0A182FM05_ANOAL</name>